<organism evidence="2 3">
    <name type="scientific">Eleusine coracana subsp. coracana</name>
    <dbReference type="NCBI Taxonomy" id="191504"/>
    <lineage>
        <taxon>Eukaryota</taxon>
        <taxon>Viridiplantae</taxon>
        <taxon>Streptophyta</taxon>
        <taxon>Embryophyta</taxon>
        <taxon>Tracheophyta</taxon>
        <taxon>Spermatophyta</taxon>
        <taxon>Magnoliopsida</taxon>
        <taxon>Liliopsida</taxon>
        <taxon>Poales</taxon>
        <taxon>Poaceae</taxon>
        <taxon>PACMAD clade</taxon>
        <taxon>Chloridoideae</taxon>
        <taxon>Cynodonteae</taxon>
        <taxon>Eleusininae</taxon>
        <taxon>Eleusine</taxon>
    </lineage>
</organism>
<dbReference type="EMBL" id="BQKI01000077">
    <property type="protein sequence ID" value="GJN24371.1"/>
    <property type="molecule type" value="Genomic_DNA"/>
</dbReference>
<reference evidence="2" key="1">
    <citation type="journal article" date="2018" name="DNA Res.">
        <title>Multiple hybrid de novo genome assembly of finger millet, an orphan allotetraploid crop.</title>
        <authorList>
            <person name="Hatakeyama M."/>
            <person name="Aluri S."/>
            <person name="Balachadran M.T."/>
            <person name="Sivarajan S.R."/>
            <person name="Patrignani A."/>
            <person name="Gruter S."/>
            <person name="Poveda L."/>
            <person name="Shimizu-Inatsugi R."/>
            <person name="Baeten J."/>
            <person name="Francoijs K.J."/>
            <person name="Nataraja K.N."/>
            <person name="Reddy Y.A.N."/>
            <person name="Phadnis S."/>
            <person name="Ravikumar R.L."/>
            <person name="Schlapbach R."/>
            <person name="Sreeman S.M."/>
            <person name="Shimizu K.K."/>
        </authorList>
    </citation>
    <scope>NUCLEOTIDE SEQUENCE</scope>
</reference>
<evidence type="ECO:0000313" key="2">
    <source>
        <dbReference type="EMBL" id="GJN24371.1"/>
    </source>
</evidence>
<dbReference type="PANTHER" id="PTHR32133">
    <property type="entry name" value="OS07G0120400 PROTEIN"/>
    <property type="match status" value="1"/>
</dbReference>
<accession>A0AAV5EP64</accession>
<dbReference type="Proteomes" id="UP001054889">
    <property type="component" value="Unassembled WGS sequence"/>
</dbReference>
<dbReference type="PROSITE" id="PS50181">
    <property type="entry name" value="FBOX"/>
    <property type="match status" value="1"/>
</dbReference>
<sequence>MACCPAPPALPALPDELVEEILLRLPPEEPGYLVYAALVCKPWRRILSDPGFRRRYLDLHRSPPLLGYIHNTFVSTSATSTTCSPRFLSTSTTASPFTPPRTIKDWRAMDCRHGRVLMMICKHNPMELIVWDPITGEQRHLNMTNYYQCDYCVHGAVLCAMDGCDHLDCHDGPFRVVLMGMDVVLSGYGTDCVACAAMYSSETGEWSDQVFLEDNPSCLEHERPSLLIGDALYFTLEHCISVLKYDLNAHALSVIDPPCTSGAVVMIAENGGLGFVSVDDDNVYMWSLLDASEESTVEWEEELVMELGTLLPTDPCGSSQVVCSVEGSNTIFINSNEGLFTLNLKSRQVRKVGLGIECYSDSIFPYRSFYIPDFASEKCHRHENIQ</sequence>
<evidence type="ECO:0000313" key="3">
    <source>
        <dbReference type="Proteomes" id="UP001054889"/>
    </source>
</evidence>
<dbReference type="SUPFAM" id="SSF50965">
    <property type="entry name" value="Galactose oxidase, central domain"/>
    <property type="match status" value="1"/>
</dbReference>
<dbReference type="InterPro" id="IPR036047">
    <property type="entry name" value="F-box-like_dom_sf"/>
</dbReference>
<feature type="domain" description="F-box" evidence="1">
    <location>
        <begin position="7"/>
        <end position="59"/>
    </location>
</feature>
<dbReference type="SUPFAM" id="SSF81383">
    <property type="entry name" value="F-box domain"/>
    <property type="match status" value="1"/>
</dbReference>
<dbReference type="InterPro" id="IPR011043">
    <property type="entry name" value="Gal_Oxase/kelch_b-propeller"/>
</dbReference>
<keyword evidence="3" id="KW-1185">Reference proteome</keyword>
<name>A0AAV5EP64_ELECO</name>
<dbReference type="Gene3D" id="1.20.1280.50">
    <property type="match status" value="1"/>
</dbReference>
<reference evidence="2" key="2">
    <citation type="submission" date="2021-12" db="EMBL/GenBank/DDBJ databases">
        <title>Resequencing data analysis of finger millet.</title>
        <authorList>
            <person name="Hatakeyama M."/>
            <person name="Aluri S."/>
            <person name="Balachadran M.T."/>
            <person name="Sivarajan S.R."/>
            <person name="Poveda L."/>
            <person name="Shimizu-Inatsugi R."/>
            <person name="Schlapbach R."/>
            <person name="Sreeman S.M."/>
            <person name="Shimizu K.K."/>
        </authorList>
    </citation>
    <scope>NUCLEOTIDE SEQUENCE</scope>
</reference>
<dbReference type="Pfam" id="PF00646">
    <property type="entry name" value="F-box"/>
    <property type="match status" value="1"/>
</dbReference>
<proteinExistence type="predicted"/>
<comment type="caution">
    <text evidence="2">The sequence shown here is derived from an EMBL/GenBank/DDBJ whole genome shotgun (WGS) entry which is preliminary data.</text>
</comment>
<evidence type="ECO:0000259" key="1">
    <source>
        <dbReference type="PROSITE" id="PS50181"/>
    </source>
</evidence>
<dbReference type="PANTHER" id="PTHR32133:SF327">
    <property type="entry name" value="F-BOX DOMAIN-CONTAINING PROTEIN"/>
    <property type="match status" value="1"/>
</dbReference>
<dbReference type="InterPro" id="IPR001810">
    <property type="entry name" value="F-box_dom"/>
</dbReference>
<dbReference type="AlphaFoldDB" id="A0AAV5EP64"/>
<gene>
    <name evidence="2" type="primary">gb12109</name>
    <name evidence="2" type="ORF">PR202_gb12109</name>
</gene>
<protein>
    <recommendedName>
        <fullName evidence="1">F-box domain-containing protein</fullName>
    </recommendedName>
</protein>
<dbReference type="SMART" id="SM00256">
    <property type="entry name" value="FBOX"/>
    <property type="match status" value="1"/>
</dbReference>